<dbReference type="Proteomes" id="UP001279410">
    <property type="component" value="Unassembled WGS sequence"/>
</dbReference>
<name>A0AAD3RND8_LATJO</name>
<sequence>MADEEKLPSGWEKRMSRSSASTGKVYYFNPSPMPVSGSVRCAALTPGEKHNRIHVVHLPGGNKNITELKAGPGSHSEVHRTDQVWKEKFEYLASQFSDCSSAKTVEI</sequence>
<evidence type="ECO:0000313" key="2">
    <source>
        <dbReference type="EMBL" id="GLD75363.1"/>
    </source>
</evidence>
<dbReference type="EMBL" id="BRZM01002891">
    <property type="protein sequence ID" value="GLD75363.1"/>
    <property type="molecule type" value="Genomic_DNA"/>
</dbReference>
<keyword evidence="3" id="KW-1185">Reference proteome</keyword>
<dbReference type="Gene3D" id="2.20.70.10">
    <property type="match status" value="1"/>
</dbReference>
<proteinExistence type="predicted"/>
<reference evidence="2" key="1">
    <citation type="submission" date="2022-08" db="EMBL/GenBank/DDBJ databases">
        <title>Genome sequencing of akame (Lates japonicus).</title>
        <authorList>
            <person name="Hashiguchi Y."/>
            <person name="Takahashi H."/>
        </authorList>
    </citation>
    <scope>NUCLEOTIDE SEQUENCE</scope>
    <source>
        <strain evidence="2">Kochi</strain>
    </source>
</reference>
<feature type="compositionally biased region" description="Basic and acidic residues" evidence="1">
    <location>
        <begin position="1"/>
        <end position="15"/>
    </location>
</feature>
<evidence type="ECO:0000313" key="3">
    <source>
        <dbReference type="Proteomes" id="UP001279410"/>
    </source>
</evidence>
<accession>A0AAD3RND8</accession>
<organism evidence="2 3">
    <name type="scientific">Lates japonicus</name>
    <name type="common">Japanese lates</name>
    <dbReference type="NCBI Taxonomy" id="270547"/>
    <lineage>
        <taxon>Eukaryota</taxon>
        <taxon>Metazoa</taxon>
        <taxon>Chordata</taxon>
        <taxon>Craniata</taxon>
        <taxon>Vertebrata</taxon>
        <taxon>Euteleostomi</taxon>
        <taxon>Actinopterygii</taxon>
        <taxon>Neopterygii</taxon>
        <taxon>Teleostei</taxon>
        <taxon>Neoteleostei</taxon>
        <taxon>Acanthomorphata</taxon>
        <taxon>Carangaria</taxon>
        <taxon>Carangaria incertae sedis</taxon>
        <taxon>Centropomidae</taxon>
        <taxon>Lates</taxon>
    </lineage>
</organism>
<dbReference type="AlphaFoldDB" id="A0AAD3RND8"/>
<keyword evidence="2" id="KW-0413">Isomerase</keyword>
<gene>
    <name evidence="2" type="ORF">AKAME5_002669700</name>
</gene>
<protein>
    <submittedName>
        <fullName evidence="2">Peptidyl-prolyl cis-trans isomerase NIMA-interacting 1</fullName>
    </submittedName>
</protein>
<comment type="caution">
    <text evidence="2">The sequence shown here is derived from an EMBL/GenBank/DDBJ whole genome shotgun (WGS) entry which is preliminary data.</text>
</comment>
<feature type="region of interest" description="Disordered" evidence="1">
    <location>
        <begin position="1"/>
        <end position="20"/>
    </location>
</feature>
<dbReference type="GO" id="GO:0016853">
    <property type="term" value="F:isomerase activity"/>
    <property type="evidence" value="ECO:0007669"/>
    <property type="project" value="UniProtKB-KW"/>
</dbReference>
<evidence type="ECO:0000256" key="1">
    <source>
        <dbReference type="SAM" id="MobiDB-lite"/>
    </source>
</evidence>